<dbReference type="Pfam" id="PF13489">
    <property type="entry name" value="Methyltransf_23"/>
    <property type="match status" value="1"/>
</dbReference>
<evidence type="ECO:0000313" key="1">
    <source>
        <dbReference type="EMBL" id="MDN4165828.1"/>
    </source>
</evidence>
<dbReference type="PANTHER" id="PTHR43861">
    <property type="entry name" value="TRANS-ACONITATE 2-METHYLTRANSFERASE-RELATED"/>
    <property type="match status" value="1"/>
</dbReference>
<dbReference type="SUPFAM" id="SSF53335">
    <property type="entry name" value="S-adenosyl-L-methionine-dependent methyltransferases"/>
    <property type="match status" value="1"/>
</dbReference>
<dbReference type="InterPro" id="IPR029063">
    <property type="entry name" value="SAM-dependent_MTases_sf"/>
</dbReference>
<reference evidence="1" key="1">
    <citation type="submission" date="2023-06" db="EMBL/GenBank/DDBJ databases">
        <title>Cytophagales bacterium Strain LB-30, isolated from soil.</title>
        <authorList>
            <person name="Liu B."/>
        </authorList>
    </citation>
    <scope>NUCLEOTIDE SEQUENCE</scope>
    <source>
        <strain evidence="1">LB-30</strain>
    </source>
</reference>
<protein>
    <submittedName>
        <fullName evidence="1">Methyltransferase domain-containing protein</fullName>
    </submittedName>
</protein>
<keyword evidence="2" id="KW-1185">Reference proteome</keyword>
<organism evidence="1 2">
    <name type="scientific">Shiella aurantiaca</name>
    <dbReference type="NCBI Taxonomy" id="3058365"/>
    <lineage>
        <taxon>Bacteria</taxon>
        <taxon>Pseudomonadati</taxon>
        <taxon>Bacteroidota</taxon>
        <taxon>Cytophagia</taxon>
        <taxon>Cytophagales</taxon>
        <taxon>Shiellaceae</taxon>
        <taxon>Shiella</taxon>
    </lineage>
</organism>
<dbReference type="GO" id="GO:0032259">
    <property type="term" value="P:methylation"/>
    <property type="evidence" value="ECO:0007669"/>
    <property type="project" value="UniProtKB-KW"/>
</dbReference>
<dbReference type="GO" id="GO:0008168">
    <property type="term" value="F:methyltransferase activity"/>
    <property type="evidence" value="ECO:0007669"/>
    <property type="project" value="UniProtKB-KW"/>
</dbReference>
<dbReference type="Proteomes" id="UP001168552">
    <property type="component" value="Unassembled WGS sequence"/>
</dbReference>
<sequence>MDTLSVSPDSIVSNSPAFVSLEDPQRDAWSKPAKVLEFMGDLHGKTLVDIGAGSGYFTYFFAQTNCQKVISVDIDEQFLAYINDRKQELDSGHKIETRLGEVQGPPLSVGEADVITLVNTSYYIQDLSGYFTHLHAALSASGVLYIIDFNQETEAALPQHPYISQAKVREALKNAGFSRISIDTQLLPYQYIAVAKKVK</sequence>
<dbReference type="EMBL" id="JAUHJS010000004">
    <property type="protein sequence ID" value="MDN4165828.1"/>
    <property type="molecule type" value="Genomic_DNA"/>
</dbReference>
<dbReference type="CDD" id="cd02440">
    <property type="entry name" value="AdoMet_MTases"/>
    <property type="match status" value="1"/>
</dbReference>
<proteinExistence type="predicted"/>
<name>A0ABT8F697_9BACT</name>
<keyword evidence="1" id="KW-0808">Transferase</keyword>
<keyword evidence="1" id="KW-0489">Methyltransferase</keyword>
<accession>A0ABT8F697</accession>
<comment type="caution">
    <text evidence="1">The sequence shown here is derived from an EMBL/GenBank/DDBJ whole genome shotgun (WGS) entry which is preliminary data.</text>
</comment>
<dbReference type="Gene3D" id="3.40.50.150">
    <property type="entry name" value="Vaccinia Virus protein VP39"/>
    <property type="match status" value="1"/>
</dbReference>
<evidence type="ECO:0000313" key="2">
    <source>
        <dbReference type="Proteomes" id="UP001168552"/>
    </source>
</evidence>
<gene>
    <name evidence="1" type="ORF">QWY31_09955</name>
</gene>